<keyword evidence="6" id="KW-0804">Transcription</keyword>
<keyword evidence="3 6" id="KW-1005">Bacterial flagellum biogenesis</keyword>
<keyword evidence="7" id="KW-0282">Flagellum</keyword>
<dbReference type="EMBL" id="LK931336">
    <property type="protein sequence ID" value="CDZ82993.1"/>
    <property type="molecule type" value="Genomic_DNA"/>
</dbReference>
<keyword evidence="4 6" id="KW-0143">Chaperone</keyword>
<dbReference type="NCBIfam" id="NF007836">
    <property type="entry name" value="PRK10548.1"/>
    <property type="match status" value="1"/>
</dbReference>
<feature type="region of interest" description="Required for homodimerization" evidence="6">
    <location>
        <begin position="1"/>
        <end position="50"/>
    </location>
</feature>
<dbReference type="Gene3D" id="1.20.58.380">
    <property type="entry name" value="Flagellar protein flit"/>
    <property type="match status" value="1"/>
</dbReference>
<feature type="region of interest" description="FliD binding" evidence="6">
    <location>
        <begin position="59"/>
        <end position="97"/>
    </location>
</feature>
<evidence type="ECO:0000256" key="3">
    <source>
        <dbReference type="ARBA" id="ARBA00022795"/>
    </source>
</evidence>
<evidence type="ECO:0000256" key="1">
    <source>
        <dbReference type="ARBA" id="ARBA00004514"/>
    </source>
</evidence>
<evidence type="ECO:0000313" key="7">
    <source>
        <dbReference type="EMBL" id="CDZ82993.1"/>
    </source>
</evidence>
<keyword evidence="7" id="KW-0966">Cell projection</keyword>
<comment type="subcellular location">
    <subcellularLocation>
        <location evidence="1 6">Cytoplasm</location>
        <location evidence="1 6">Cytosol</location>
    </subcellularLocation>
</comment>
<dbReference type="AlphaFoldDB" id="A0A078LGF0"/>
<dbReference type="GO" id="GO:1902209">
    <property type="term" value="P:negative regulation of bacterial-type flagellum assembly"/>
    <property type="evidence" value="ECO:0007669"/>
    <property type="project" value="UniProtKB-UniRule"/>
</dbReference>
<evidence type="ECO:0000256" key="6">
    <source>
        <dbReference type="HAMAP-Rule" id="MF_01180"/>
    </source>
</evidence>
<accession>A0A078LGF0</accession>
<evidence type="ECO:0000256" key="2">
    <source>
        <dbReference type="ARBA" id="ARBA00022490"/>
    </source>
</evidence>
<keyword evidence="6" id="KW-0678">Repressor</keyword>
<comment type="subunit">
    <text evidence="6">Homodimer. Interacts with FliD and FlhC.</text>
</comment>
<reference evidence="7" key="1">
    <citation type="submission" date="2014-06" db="EMBL/GenBank/DDBJ databases">
        <authorList>
            <person name="Urmite Genomes Urmite Genomes"/>
        </authorList>
    </citation>
    <scope>NUCLEOTIDE SEQUENCE</scope>
</reference>
<dbReference type="PATRIC" id="fig|545.12.peg.1087"/>
<keyword evidence="2 6" id="KW-0963">Cytoplasm</keyword>
<organism evidence="7">
    <name type="scientific">Citrobacter koseri</name>
    <name type="common">Citrobacter diversus</name>
    <dbReference type="NCBI Taxonomy" id="545"/>
    <lineage>
        <taxon>Bacteria</taxon>
        <taxon>Pseudomonadati</taxon>
        <taxon>Pseudomonadota</taxon>
        <taxon>Gammaproteobacteria</taxon>
        <taxon>Enterobacterales</taxon>
        <taxon>Enterobacteriaceae</taxon>
        <taxon>Citrobacter</taxon>
    </lineage>
</organism>
<comment type="function">
    <text evidence="6">Dual-function protein that regulates the transcription of class 2 flagellar operons and that also acts as an export chaperone for the filament-capping protein FliD. As a transcriptional regulator, acts as an anti-FlhDC factor; it directly binds FlhC, thus inhibiting the binding of the FlhC/FlhD complex to class 2 promoters, resulting in decreased expression of class 2 flagellar operons. As a chaperone, effects FliD transition to the membrane by preventing its premature polymerization, and by directing it to the export apparatus.</text>
</comment>
<protein>
    <recommendedName>
        <fullName evidence="5 6">Flagellar protein FliT</fullName>
    </recommendedName>
</protein>
<keyword evidence="6" id="KW-0805">Transcription regulation</keyword>
<proteinExistence type="inferred from homology"/>
<keyword evidence="7" id="KW-0969">Cilium</keyword>
<dbReference type="GO" id="GO:0006457">
    <property type="term" value="P:protein folding"/>
    <property type="evidence" value="ECO:0007669"/>
    <property type="project" value="UniProtKB-UniRule"/>
</dbReference>
<gene>
    <name evidence="6" type="primary">fliT</name>
    <name evidence="7" type="ORF">BN1086_01094</name>
</gene>
<dbReference type="HAMAP" id="MF_01180">
    <property type="entry name" value="FliT"/>
    <property type="match status" value="1"/>
</dbReference>
<dbReference type="InterPro" id="IPR008622">
    <property type="entry name" value="FliT"/>
</dbReference>
<sequence length="120" mass="13599">MTNFIPSLTDWHALHALSITMLDLAHSGKWDELIEQEMNYVQLVEGIARNPISPGNTFLINQAKEILNAVLRNEAELKTLLQHRMEELRQLIDQTGKQQSVSTTYGNLTGNILFPSNLNQ</sequence>
<dbReference type="Pfam" id="PF05400">
    <property type="entry name" value="FliT"/>
    <property type="match status" value="1"/>
</dbReference>
<evidence type="ECO:0000256" key="4">
    <source>
        <dbReference type="ARBA" id="ARBA00023186"/>
    </source>
</evidence>
<evidence type="ECO:0000256" key="5">
    <source>
        <dbReference type="ARBA" id="ARBA00093797"/>
    </source>
</evidence>
<dbReference type="GO" id="GO:0005829">
    <property type="term" value="C:cytosol"/>
    <property type="evidence" value="ECO:0007669"/>
    <property type="project" value="UniProtKB-SubCell"/>
</dbReference>
<name>A0A078LGF0_CITKO</name>
<dbReference type="GO" id="GO:0044781">
    <property type="term" value="P:bacterial-type flagellum organization"/>
    <property type="evidence" value="ECO:0007669"/>
    <property type="project" value="UniProtKB-KW"/>
</dbReference>
<comment type="similarity">
    <text evidence="6">Belongs to the FliT family.</text>
</comment>